<reference evidence="1 2" key="1">
    <citation type="submission" date="2018-11" db="EMBL/GenBank/DDBJ databases">
        <title>Genomes From Bacteria Associated with the Canine Oral Cavity: a Test Case for Automated Genome-Based Taxonomic Assignment.</title>
        <authorList>
            <person name="Coil D.A."/>
            <person name="Jospin G."/>
            <person name="Darling A.E."/>
            <person name="Wallis C."/>
            <person name="Davis I.J."/>
            <person name="Harris S."/>
            <person name="Eisen J.A."/>
            <person name="Holcombe L.J."/>
            <person name="O'Flynn C."/>
        </authorList>
    </citation>
    <scope>NUCLEOTIDE SEQUENCE [LARGE SCALE GENOMIC DNA]</scope>
    <source>
        <strain evidence="1 2">OH2822_COT-296</strain>
    </source>
</reference>
<proteinExistence type="predicted"/>
<protein>
    <submittedName>
        <fullName evidence="1">Uncharacterized protein</fullName>
    </submittedName>
</protein>
<sequence length="117" mass="12321">MTYHRVDAPACMAIFQATEGCNILAAAVHAKISTEIDVLGQACTGESATLMTSLEAVYNRVLTRNMTGATQQVGNATAGGRSAVAAILNGDHEMAARMEQEAHIVDEVRITDGKDLS</sequence>
<dbReference type="RefSeq" id="WP_125229072.1">
    <property type="nucleotide sequence ID" value="NZ_RQYT01000050.1"/>
</dbReference>
<comment type="caution">
    <text evidence="1">The sequence shown here is derived from an EMBL/GenBank/DDBJ whole genome shotgun (WGS) entry which is preliminary data.</text>
</comment>
<gene>
    <name evidence="1" type="ORF">EII35_13930</name>
</gene>
<evidence type="ECO:0000313" key="2">
    <source>
        <dbReference type="Proteomes" id="UP000280935"/>
    </source>
</evidence>
<accession>A0A3P1WPJ4</accession>
<dbReference type="OrthoDB" id="9852831at2"/>
<dbReference type="AlphaFoldDB" id="A0A3P1WPJ4"/>
<evidence type="ECO:0000313" key="1">
    <source>
        <dbReference type="EMBL" id="RRD48175.1"/>
    </source>
</evidence>
<organism evidence="1 2">
    <name type="scientific">Arachnia propionica</name>
    <dbReference type="NCBI Taxonomy" id="1750"/>
    <lineage>
        <taxon>Bacteria</taxon>
        <taxon>Bacillati</taxon>
        <taxon>Actinomycetota</taxon>
        <taxon>Actinomycetes</taxon>
        <taxon>Propionibacteriales</taxon>
        <taxon>Propionibacteriaceae</taxon>
        <taxon>Arachnia</taxon>
    </lineage>
</organism>
<dbReference type="Proteomes" id="UP000280935">
    <property type="component" value="Unassembled WGS sequence"/>
</dbReference>
<dbReference type="EMBL" id="RQYT01000050">
    <property type="protein sequence ID" value="RRD48175.1"/>
    <property type="molecule type" value="Genomic_DNA"/>
</dbReference>
<name>A0A3P1WPJ4_9ACTN</name>